<name>A0A0P1AEU9_PLAHL</name>
<dbReference type="GO" id="GO:0051131">
    <property type="term" value="P:chaperone-mediated protein complex assembly"/>
    <property type="evidence" value="ECO:0007669"/>
    <property type="project" value="TreeGrafter"/>
</dbReference>
<dbReference type="InterPro" id="IPR002423">
    <property type="entry name" value="Cpn60/GroEL/TCP-1"/>
</dbReference>
<dbReference type="SUPFAM" id="SSF48592">
    <property type="entry name" value="GroEL equatorial domain-like"/>
    <property type="match status" value="1"/>
</dbReference>
<dbReference type="SUPFAM" id="SSF52029">
    <property type="entry name" value="GroEL apical domain-like"/>
    <property type="match status" value="1"/>
</dbReference>
<dbReference type="GO" id="GO:0060271">
    <property type="term" value="P:cilium assembly"/>
    <property type="evidence" value="ECO:0007669"/>
    <property type="project" value="InterPro"/>
</dbReference>
<dbReference type="GO" id="GO:0051082">
    <property type="term" value="F:unfolded protein binding"/>
    <property type="evidence" value="ECO:0007669"/>
    <property type="project" value="InterPro"/>
</dbReference>
<dbReference type="Gene3D" id="1.10.560.10">
    <property type="entry name" value="GroEL-like equatorial domain"/>
    <property type="match status" value="1"/>
</dbReference>
<dbReference type="InterPro" id="IPR027409">
    <property type="entry name" value="GroEL-like_apical_dom_sf"/>
</dbReference>
<dbReference type="Gene3D" id="3.50.7.10">
    <property type="entry name" value="GroEL"/>
    <property type="match status" value="1"/>
</dbReference>
<dbReference type="RefSeq" id="XP_024575471.1">
    <property type="nucleotide sequence ID" value="XM_024724612.1"/>
</dbReference>
<proteinExistence type="predicted"/>
<dbReference type="OMA" id="LFVCQKV"/>
<dbReference type="AlphaFoldDB" id="A0A0P1AEU9"/>
<protein>
    <submittedName>
        <fullName evidence="1">Chaperonin complex component, TCP-1 alpha subunit (CCT1)</fullName>
    </submittedName>
</protein>
<dbReference type="EMBL" id="CCYD01000349">
    <property type="protein sequence ID" value="CEG39102.1"/>
    <property type="molecule type" value="Genomic_DNA"/>
</dbReference>
<dbReference type="PANTHER" id="PTHR46787">
    <property type="entry name" value="SYNDROMES PUTATIVE CHAPERONIN-RELATED"/>
    <property type="match status" value="1"/>
</dbReference>
<dbReference type="GO" id="GO:0005634">
    <property type="term" value="C:nucleus"/>
    <property type="evidence" value="ECO:0007669"/>
    <property type="project" value="TreeGrafter"/>
</dbReference>
<dbReference type="GeneID" id="36404216"/>
<dbReference type="GO" id="GO:0005737">
    <property type="term" value="C:cytoplasm"/>
    <property type="evidence" value="ECO:0007669"/>
    <property type="project" value="TreeGrafter"/>
</dbReference>
<sequence length="586" mass="64412">MEQLNREDVKSRLINIFLQANTQCVDELTVTSVAERYFANLNIGDCPIANAYVHILKSKIHNYSDSGLFLVGMSASLQLEIQEGSLAQIHHRLISQGLQLALEWTVQYLESPRCPVRVAVSWRSSILITAVIRSIIASKSTTSIDIENMNVVVAPLIIRAFVSVFEYVIEHPGENVPVQLLYTPGLESIAESEVWKQTVFLDVPWPDRGICQSTKRSPAISNVRVALFNITIEPLIESNVNDCFSNTSITHKGSLDAFRLKALRKVGDQLEQLGATAVFSQKIIPSYLQTYLAAKGIFTLSQLSAAHILGVQMLSGATILSDWNIDESVRRDSLGFLTLITTHTLGKKQYIRLHREGCASQTIDSKKAHAVTTITVAAPDQIAYDELSHVMNVSLSILAKLIENPDVVAGGGCFEIHLAALLRHRASQLVPVSVSDTGSFTSTQIQKQTARTLSQLRQIVTVFAACLEDMAGRLCGSQASYVDRVATIDQVRNANCESLMATKAILDENVLTKSNAFKLYGWDTKRHSVIKVLAYDDRNDNHGCDQKKVINDALVVDVLQSKKNALVLAIESVSSLARIASVVRAS</sequence>
<dbReference type="STRING" id="4781.A0A0P1AEU9"/>
<evidence type="ECO:0000313" key="1">
    <source>
        <dbReference type="EMBL" id="CEG39102.1"/>
    </source>
</evidence>
<dbReference type="Proteomes" id="UP000054928">
    <property type="component" value="Unassembled WGS sequence"/>
</dbReference>
<dbReference type="Pfam" id="PF00118">
    <property type="entry name" value="Cpn60_TCP1"/>
    <property type="match status" value="1"/>
</dbReference>
<dbReference type="GO" id="GO:0032502">
    <property type="term" value="P:developmental process"/>
    <property type="evidence" value="ECO:0007669"/>
    <property type="project" value="TreeGrafter"/>
</dbReference>
<evidence type="ECO:0000313" key="2">
    <source>
        <dbReference type="Proteomes" id="UP000054928"/>
    </source>
</evidence>
<organism evidence="1 2">
    <name type="scientific">Plasmopara halstedii</name>
    <name type="common">Downy mildew of sunflower</name>
    <dbReference type="NCBI Taxonomy" id="4781"/>
    <lineage>
        <taxon>Eukaryota</taxon>
        <taxon>Sar</taxon>
        <taxon>Stramenopiles</taxon>
        <taxon>Oomycota</taxon>
        <taxon>Peronosporomycetes</taxon>
        <taxon>Peronosporales</taxon>
        <taxon>Peronosporaceae</taxon>
        <taxon>Plasmopara</taxon>
    </lineage>
</organism>
<dbReference type="GO" id="GO:0005524">
    <property type="term" value="F:ATP binding"/>
    <property type="evidence" value="ECO:0007669"/>
    <property type="project" value="InterPro"/>
</dbReference>
<accession>A0A0P1AEU9</accession>
<reference evidence="2" key="1">
    <citation type="submission" date="2014-09" db="EMBL/GenBank/DDBJ databases">
        <authorList>
            <person name="Sharma Rahul"/>
            <person name="Thines Marco"/>
        </authorList>
    </citation>
    <scope>NUCLEOTIDE SEQUENCE [LARGE SCALE GENOMIC DNA]</scope>
</reference>
<dbReference type="OrthoDB" id="528704at2759"/>
<dbReference type="InterPro" id="IPR027413">
    <property type="entry name" value="GROEL-like_equatorial_sf"/>
</dbReference>
<dbReference type="InterPro" id="IPR028790">
    <property type="entry name" value="MKKS"/>
</dbReference>
<dbReference type="GO" id="GO:0006457">
    <property type="term" value="P:protein folding"/>
    <property type="evidence" value="ECO:0007669"/>
    <property type="project" value="InterPro"/>
</dbReference>
<dbReference type="PANTHER" id="PTHR46787:SF1">
    <property type="entry name" value="MOLECULAR CHAPERONE MKKS"/>
    <property type="match status" value="1"/>
</dbReference>
<keyword evidence="2" id="KW-1185">Reference proteome</keyword>